<dbReference type="GO" id="GO:0005856">
    <property type="term" value="C:cytoskeleton"/>
    <property type="evidence" value="ECO:0007669"/>
    <property type="project" value="UniProtKB-SubCell"/>
</dbReference>
<dbReference type="GeneID" id="105905026"/>
<dbReference type="InterPro" id="IPR039915">
    <property type="entry name" value="TACC"/>
</dbReference>
<evidence type="ECO:0000313" key="11">
    <source>
        <dbReference type="RefSeq" id="XP_031436093.1"/>
    </source>
</evidence>
<comment type="similarity">
    <text evidence="2">Belongs to the TACC family.</text>
</comment>
<feature type="compositionally biased region" description="Pro residues" evidence="8">
    <location>
        <begin position="465"/>
        <end position="477"/>
    </location>
</feature>
<dbReference type="Pfam" id="PF05010">
    <property type="entry name" value="TACC_C"/>
    <property type="match status" value="1"/>
</dbReference>
<keyword evidence="6" id="KW-0206">Cytoskeleton</keyword>
<feature type="compositionally biased region" description="Polar residues" evidence="8">
    <location>
        <begin position="726"/>
        <end position="737"/>
    </location>
</feature>
<evidence type="ECO:0000256" key="2">
    <source>
        <dbReference type="ARBA" id="ARBA00009423"/>
    </source>
</evidence>
<keyword evidence="4" id="KW-0597">Phosphoprotein</keyword>
<feature type="region of interest" description="Disordered" evidence="8">
    <location>
        <begin position="462"/>
        <end position="737"/>
    </location>
</feature>
<evidence type="ECO:0000256" key="3">
    <source>
        <dbReference type="ARBA" id="ARBA00022490"/>
    </source>
</evidence>
<evidence type="ECO:0000256" key="7">
    <source>
        <dbReference type="SAM" id="Coils"/>
    </source>
</evidence>
<evidence type="ECO:0000256" key="8">
    <source>
        <dbReference type="SAM" id="MobiDB-lite"/>
    </source>
</evidence>
<evidence type="ECO:0000256" key="5">
    <source>
        <dbReference type="ARBA" id="ARBA00023054"/>
    </source>
</evidence>
<accession>A0A6P8G9Q9</accession>
<evidence type="ECO:0000256" key="1">
    <source>
        <dbReference type="ARBA" id="ARBA00004245"/>
    </source>
</evidence>
<dbReference type="PANTHER" id="PTHR13924">
    <property type="entry name" value="TRANSFORMING ACIDIC COILED-COIL CONTAINING PROTEIN 1/2"/>
    <property type="match status" value="1"/>
</dbReference>
<feature type="domain" description="Transforming acidic coiled-coil-containing protein C-terminal" evidence="9">
    <location>
        <begin position="941"/>
        <end position="1138"/>
    </location>
</feature>
<dbReference type="GO" id="GO:0007097">
    <property type="term" value="P:nuclear migration"/>
    <property type="evidence" value="ECO:0007669"/>
    <property type="project" value="TreeGrafter"/>
</dbReference>
<feature type="compositionally biased region" description="Basic and acidic residues" evidence="8">
    <location>
        <begin position="619"/>
        <end position="648"/>
    </location>
</feature>
<keyword evidence="5 7" id="KW-0175">Coiled coil</keyword>
<evidence type="ECO:0000259" key="9">
    <source>
        <dbReference type="Pfam" id="PF05010"/>
    </source>
</evidence>
<dbReference type="InterPro" id="IPR007707">
    <property type="entry name" value="TACC_C"/>
</dbReference>
<protein>
    <submittedName>
        <fullName evidence="11">Transforming acidic coiled-coil-containing protein 3 isoform X1</fullName>
    </submittedName>
</protein>
<evidence type="ECO:0000256" key="6">
    <source>
        <dbReference type="ARBA" id="ARBA00023212"/>
    </source>
</evidence>
<dbReference type="PANTHER" id="PTHR13924:SF4">
    <property type="entry name" value="TRANSFORMING ACIDIC COILED-COIL-CONTAINING PROTEIN 3"/>
    <property type="match status" value="1"/>
</dbReference>
<evidence type="ECO:0000256" key="4">
    <source>
        <dbReference type="ARBA" id="ARBA00022553"/>
    </source>
</evidence>
<reference evidence="11" key="1">
    <citation type="submission" date="2025-08" db="UniProtKB">
        <authorList>
            <consortium name="RefSeq"/>
        </authorList>
    </citation>
    <scope>IDENTIFICATION</scope>
</reference>
<proteinExistence type="inferred from homology"/>
<sequence length="1144" mass="124609">MRKEVAASNPFLNRIHSTLAESESVGKTKTENPAGLAWNMSSAHENDENLGVHPAGNHSISEDTCDIFNLEQPTGRPSILRQSQFENLSNKTVPKGVKVCFQTPRRDPVTKRVLVSPTKNIKMSSLDACINTLESLKLTSSDGSMLEESIGDGLVLPSSDTGGYPDDDMPIQSKGGYQLDFDDLDAMNPFQGSSKMTFSPGQPCLGATAVRSTLNSEPEAVKTTSISAPESELVLEKPVETNSISAPESEIVLEKPVKTTSISDPESEIVLEKPVKTTSISDPESEIVLEKPVETNSISDPESEIVLEKPVETNSISDPESEIVLEKPIETTSISAPESEIVLEKPVETTSISASESEIVLEKPVETTSISASESEIVLEKPVETTSISALESEIVLEKPANPDSALDETLPFLDALEDSVADTSTNICSTDSPVIIDPRKLVTSLTDQSLDDTEELPKALCPVVPEPQTNPDPLPASEPVADTPLAASGTYSIDFDNLHSVNPFQTGGPKMCNSPAPDRKVEPIRSSPPKQDAPEQKNVESKSLIVESATEAPAPTEVKPAVVEETPTSKETSEAQPTPAAADDEPVTLLEFNFDDGAKVKSKPPFKRLGKKPPGSKASEKKAVPTEKKKSAPRPVEPEPAPKKEPQDGAPTEAPLPKSSYMLDFDKLDDPNFNPFGTKANMASSPAPGGQKPIPEQKGTPEPVCMPSATPVAKVQPLQSGPEVQPSNGISSTENAVSKMEDANEAIAAHQPEVIQPPAPVTCAPPSPPKHDQTTTVYPEPTELDQLQQNPNFNAMRQDWTGQEEVFVPGTTFMAGDFEGEMDYLEQFGSSTFQESALRKQSLYLKFDPLLRESPKKGAAANTGGFSLPRPSLAIRLDAQRRAEIKSSQSGQADNMKFLDDFSAPAVCNMTQDPAVFDLLVPSFKQSLKNDGAIIDVLQYSQKDMDAALAQAQEKAEKKGNEWKAKCDALVQEKQQLGVVLAEFDNTYAQITAERKKEKQAAKEELKKVLEDKEQALIDLNSMERSFSDLFKRLEKHKEIIEGYKKNEETLKMCAQDYMARIKKEEQRYKSLKAHAEEKITLANGEIAEVRSKHRSEVSALQIQLKREQLKVQSLEKSLDQKVKETEELTKLCDELIVNVQKN</sequence>
<dbReference type="FunFam" id="1.20.5.1700:FF:000001">
    <property type="entry name" value="Transforming acidic coiled-coil-containing protein 1 isoform 2"/>
    <property type="match status" value="1"/>
</dbReference>
<dbReference type="RefSeq" id="XP_031436093.1">
    <property type="nucleotide sequence ID" value="XM_031580233.2"/>
</dbReference>
<organism evidence="10 11">
    <name type="scientific">Clupea harengus</name>
    <name type="common">Atlantic herring</name>
    <dbReference type="NCBI Taxonomy" id="7950"/>
    <lineage>
        <taxon>Eukaryota</taxon>
        <taxon>Metazoa</taxon>
        <taxon>Chordata</taxon>
        <taxon>Craniata</taxon>
        <taxon>Vertebrata</taxon>
        <taxon>Euteleostomi</taxon>
        <taxon>Actinopterygii</taxon>
        <taxon>Neopterygii</taxon>
        <taxon>Teleostei</taxon>
        <taxon>Clupei</taxon>
        <taxon>Clupeiformes</taxon>
        <taxon>Clupeoidei</taxon>
        <taxon>Clupeidae</taxon>
        <taxon>Clupea</taxon>
    </lineage>
</organism>
<keyword evidence="3" id="KW-0963">Cytoplasm</keyword>
<evidence type="ECO:0000313" key="10">
    <source>
        <dbReference type="Proteomes" id="UP000515152"/>
    </source>
</evidence>
<dbReference type="GO" id="GO:0007052">
    <property type="term" value="P:mitotic spindle organization"/>
    <property type="evidence" value="ECO:0007669"/>
    <property type="project" value="InterPro"/>
</dbReference>
<dbReference type="GO" id="GO:0021987">
    <property type="term" value="P:cerebral cortex development"/>
    <property type="evidence" value="ECO:0007669"/>
    <property type="project" value="TreeGrafter"/>
</dbReference>
<comment type="subcellular location">
    <subcellularLocation>
        <location evidence="1">Cytoplasm</location>
        <location evidence="1">Cytoskeleton</location>
    </subcellularLocation>
</comment>
<feature type="region of interest" description="Disordered" evidence="8">
    <location>
        <begin position="286"/>
        <end position="331"/>
    </location>
</feature>
<dbReference type="KEGG" id="char:105905026"/>
<dbReference type="Gene3D" id="1.20.5.1700">
    <property type="match status" value="1"/>
</dbReference>
<dbReference type="CTD" id="10460"/>
<feature type="coiled-coil region" evidence="7">
    <location>
        <begin position="1056"/>
        <end position="1133"/>
    </location>
</feature>
<feature type="compositionally biased region" description="Basic residues" evidence="8">
    <location>
        <begin position="601"/>
        <end position="612"/>
    </location>
</feature>
<dbReference type="OrthoDB" id="10255048at2759"/>
<gene>
    <name evidence="11" type="primary">tacc3</name>
</gene>
<dbReference type="Proteomes" id="UP000515152">
    <property type="component" value="Chromosome 14"/>
</dbReference>
<dbReference type="Pfam" id="PF25777">
    <property type="entry name" value="Aurora-A_bind_TACC3"/>
    <property type="match status" value="1"/>
</dbReference>
<dbReference type="GO" id="GO:0005737">
    <property type="term" value="C:cytoplasm"/>
    <property type="evidence" value="ECO:0007669"/>
    <property type="project" value="TreeGrafter"/>
</dbReference>
<dbReference type="AlphaFoldDB" id="A0A6P8G9Q9"/>
<name>A0A6P8G9Q9_CLUHA</name>
<keyword evidence="10" id="KW-1185">Reference proteome</keyword>
<feature type="coiled-coil region" evidence="7">
    <location>
        <begin position="993"/>
        <end position="1027"/>
    </location>
</feature>
<dbReference type="InterPro" id="IPR057663">
    <property type="entry name" value="TACC3_Aurora-A_bind"/>
</dbReference>